<gene>
    <name evidence="3" type="ORF">URODEC1_LOCUS37642</name>
</gene>
<organism evidence="3 4">
    <name type="scientific">Urochloa decumbens</name>
    <dbReference type="NCBI Taxonomy" id="240449"/>
    <lineage>
        <taxon>Eukaryota</taxon>
        <taxon>Viridiplantae</taxon>
        <taxon>Streptophyta</taxon>
        <taxon>Embryophyta</taxon>
        <taxon>Tracheophyta</taxon>
        <taxon>Spermatophyta</taxon>
        <taxon>Magnoliopsida</taxon>
        <taxon>Liliopsida</taxon>
        <taxon>Poales</taxon>
        <taxon>Poaceae</taxon>
        <taxon>PACMAD clade</taxon>
        <taxon>Panicoideae</taxon>
        <taxon>Panicodae</taxon>
        <taxon>Paniceae</taxon>
        <taxon>Melinidinae</taxon>
        <taxon>Urochloa</taxon>
    </lineage>
</organism>
<dbReference type="EMBL" id="OZ075127">
    <property type="protein sequence ID" value="CAL4948857.1"/>
    <property type="molecule type" value="Genomic_DNA"/>
</dbReference>
<evidence type="ECO:0008006" key="5">
    <source>
        <dbReference type="Google" id="ProtNLM"/>
    </source>
</evidence>
<dbReference type="PANTHER" id="PTHR33207">
    <property type="entry name" value="F-BOX DOMAIN CONTAINING PROTEIN-RELATED"/>
    <property type="match status" value="1"/>
</dbReference>
<protein>
    <recommendedName>
        <fullName evidence="5">F-box domain-containing protein</fullName>
    </recommendedName>
</protein>
<evidence type="ECO:0000259" key="2">
    <source>
        <dbReference type="Pfam" id="PF23635"/>
    </source>
</evidence>
<dbReference type="InterPro" id="IPR056594">
    <property type="entry name" value="AT5G49610-like_b-prop"/>
</dbReference>
<name>A0ABC8YWT5_9POAL</name>
<reference evidence="3" key="1">
    <citation type="submission" date="2024-10" db="EMBL/GenBank/DDBJ databases">
        <authorList>
            <person name="Ryan C."/>
        </authorList>
    </citation>
    <scope>NUCLEOTIDE SEQUENCE [LARGE SCALE GENOMIC DNA]</scope>
</reference>
<evidence type="ECO:0000313" key="4">
    <source>
        <dbReference type="Proteomes" id="UP001497457"/>
    </source>
</evidence>
<feature type="domain" description="F-box" evidence="1">
    <location>
        <begin position="24"/>
        <end position="64"/>
    </location>
</feature>
<dbReference type="Gene3D" id="1.20.1280.50">
    <property type="match status" value="1"/>
</dbReference>
<dbReference type="Pfam" id="PF23635">
    <property type="entry name" value="Beta-prop_AT5G49610-like"/>
    <property type="match status" value="1"/>
</dbReference>
<dbReference type="Pfam" id="PF12937">
    <property type="entry name" value="F-box-like"/>
    <property type="match status" value="1"/>
</dbReference>
<dbReference type="AlphaFoldDB" id="A0ABC8YWT5"/>
<dbReference type="InterPro" id="IPR036047">
    <property type="entry name" value="F-box-like_dom_sf"/>
</dbReference>
<keyword evidence="4" id="KW-1185">Reference proteome</keyword>
<evidence type="ECO:0000259" key="1">
    <source>
        <dbReference type="Pfam" id="PF12937"/>
    </source>
</evidence>
<dbReference type="SUPFAM" id="SSF81383">
    <property type="entry name" value="F-box domain"/>
    <property type="match status" value="1"/>
</dbReference>
<dbReference type="CDD" id="cd09917">
    <property type="entry name" value="F-box_SF"/>
    <property type="match status" value="1"/>
</dbReference>
<dbReference type="Proteomes" id="UP001497457">
    <property type="component" value="Chromosome 17b"/>
</dbReference>
<sequence length="429" mass="48195">MASVTDPSQPPPAKSPSPIHSLGEDLLLDIFLRLPSLAALIRAALTCRAWRRAVASSPAFRRHFRGLHGAPLLGLFFETPSIGQAPAIPAFPSFVPVRRSDRDLAAAVRGGDFFLTSLQERPGAPHGWDIVDCRGGYILLRNDEEEMMAVLNPLARRSERLFELAHEDTLKGRRGFPVVCYKASLLCSDEGPMSSFRVVLLAHDKSRVRATFFSSDTNEWSILPWVSVPASSNREKFWLLDSSMQSKGFLYWIYVDRRYMITLNTVTMEFSVDELPQLLKNEHCSFVVGETDTGARCIVYAIDFCVGLLLRGTGIDMVERWNLQWAARLDTQLGQVLGELINDYDELQILAVKDGFAYLATSEKSNDTQTHSWFLSFCLQTMELEKLFQSTYHTGVYPYVMTWPSSLVGNYGSFALEDGTQNAITDHQM</sequence>
<proteinExistence type="predicted"/>
<accession>A0ABC8YWT5</accession>
<evidence type="ECO:0000313" key="3">
    <source>
        <dbReference type="EMBL" id="CAL4948857.1"/>
    </source>
</evidence>
<dbReference type="InterPro" id="IPR001810">
    <property type="entry name" value="F-box_dom"/>
</dbReference>
<feature type="domain" description="F-box protein AT5G49610-like beta-propeller" evidence="2">
    <location>
        <begin position="130"/>
        <end position="405"/>
    </location>
</feature>